<protein>
    <submittedName>
        <fullName evidence="3">Uncharacterized protein</fullName>
    </submittedName>
</protein>
<feature type="transmembrane region" description="Helical" evidence="2">
    <location>
        <begin position="605"/>
        <end position="623"/>
    </location>
</feature>
<evidence type="ECO:0000313" key="4">
    <source>
        <dbReference type="Proteomes" id="UP001465668"/>
    </source>
</evidence>
<sequence length="627" mass="70469">MTSGPPVKIGPWTNYDVRPRIGDLANVITVPETRGTMLKILLGVVFGLSWPCASVILSRSWAWSLYLYNQWVSEKKGAATSEYVPLLTGHDALSSSTEMHGDSNEADITQAGPNDFGLGTRITASEADQASQERQINSVDSDHESVASRRWLKIVLTVLLTIAAILYATAGGAAGEIPASTEGLSDTENCGLWDLKNNADQRIKDNDDLIQARKEARAAQQIEYTVERIDCPFDCPNPDNCICANGIYGSGVRLSTGAFPANIIGSNDGKLPLLKRTSIFVPLDIDYGFVVDNSGAEFQFDYHLGSVNASGEFRNHTFTTFGTPFNWDIPAYSVRYLLLLKFPSEQLLNHLSAYESTPFGKAYDAWWPISELARPDHTYMTAIFISPCRITYSGRCEDYVFQATDELRGEGWPPHRYYNRDPRARVLIAIDQMEVCMPDADHCFHPEKEYPEHGVVYEMVRTALRRSSSFRSIRYRLGSALVAAESISDFESRQLDKEQWIIESKALFNTSLSRLQFNMLDIATGDRPVGDAAAGFEDAYHDTTPSWARGRMCGKYKFNLSNAYTNINIAESVLMLMVPILLWLFSLETPWAFEDKQKPWFQGNWMFFDTCIWAIIFAVGWFIQKIR</sequence>
<organism evidence="3 4">
    <name type="scientific">Seiridium cardinale</name>
    <dbReference type="NCBI Taxonomy" id="138064"/>
    <lineage>
        <taxon>Eukaryota</taxon>
        <taxon>Fungi</taxon>
        <taxon>Dikarya</taxon>
        <taxon>Ascomycota</taxon>
        <taxon>Pezizomycotina</taxon>
        <taxon>Sordariomycetes</taxon>
        <taxon>Xylariomycetidae</taxon>
        <taxon>Amphisphaeriales</taxon>
        <taxon>Sporocadaceae</taxon>
        <taxon>Seiridium</taxon>
    </lineage>
</organism>
<dbReference type="EMBL" id="JARVKM010000012">
    <property type="protein sequence ID" value="KAK9779099.1"/>
    <property type="molecule type" value="Genomic_DNA"/>
</dbReference>
<accession>A0ABR2XZ63</accession>
<feature type="region of interest" description="Disordered" evidence="1">
    <location>
        <begin position="94"/>
        <end position="113"/>
    </location>
</feature>
<keyword evidence="2" id="KW-0812">Transmembrane</keyword>
<keyword evidence="4" id="KW-1185">Reference proteome</keyword>
<comment type="caution">
    <text evidence="3">The sequence shown here is derived from an EMBL/GenBank/DDBJ whole genome shotgun (WGS) entry which is preliminary data.</text>
</comment>
<gene>
    <name evidence="3" type="ORF">SCAR479_03966</name>
</gene>
<evidence type="ECO:0000256" key="2">
    <source>
        <dbReference type="SAM" id="Phobius"/>
    </source>
</evidence>
<feature type="transmembrane region" description="Helical" evidence="2">
    <location>
        <begin position="40"/>
        <end position="62"/>
    </location>
</feature>
<evidence type="ECO:0000256" key="1">
    <source>
        <dbReference type="SAM" id="MobiDB-lite"/>
    </source>
</evidence>
<name>A0ABR2XZ63_9PEZI</name>
<dbReference type="Proteomes" id="UP001465668">
    <property type="component" value="Unassembled WGS sequence"/>
</dbReference>
<feature type="transmembrane region" description="Helical" evidence="2">
    <location>
        <begin position="151"/>
        <end position="170"/>
    </location>
</feature>
<feature type="transmembrane region" description="Helical" evidence="2">
    <location>
        <begin position="565"/>
        <end position="585"/>
    </location>
</feature>
<keyword evidence="2" id="KW-0472">Membrane</keyword>
<proteinExistence type="predicted"/>
<reference evidence="3 4" key="1">
    <citation type="submission" date="2024-02" db="EMBL/GenBank/DDBJ databases">
        <title>First draft genome assembly of two strains of Seiridium cardinale.</title>
        <authorList>
            <person name="Emiliani G."/>
            <person name="Scali E."/>
        </authorList>
    </citation>
    <scope>NUCLEOTIDE SEQUENCE [LARGE SCALE GENOMIC DNA]</scope>
    <source>
        <strain evidence="3 4">BM-138-000479</strain>
    </source>
</reference>
<evidence type="ECO:0000313" key="3">
    <source>
        <dbReference type="EMBL" id="KAK9779099.1"/>
    </source>
</evidence>
<keyword evidence="2" id="KW-1133">Transmembrane helix</keyword>